<sequence>MLITAYRERQTRHREKIIRLLNFLKEETYSDFKTLMLLFGFRDHKSLYSLLSKVEGMGLIQKHVLVSRTKKISLWGITNDGLALVIQPDDEIFPARFEPSKITGWTLEHHLDNQVARIILEQKGASGWVHGDRTTFLSRYQVSHRPDGLIALPGGTVIAIETERHLKTKARYQSIIASHLLARTRKDWIYVFYIVPDPQKKRGLERLFDSIQYVIVNHQHIPLETRHRNVFRIYTIDELQRLDIATSTQI</sequence>
<gene>
    <name evidence="1" type="ORF">FCH32_12255</name>
</gene>
<keyword evidence="2" id="KW-1185">Reference proteome</keyword>
<name>A0ABD6MAH0_9ENTR</name>
<organism evidence="1 2">
    <name type="scientific">Citrobacter gillenii</name>
    <dbReference type="NCBI Taxonomy" id="67828"/>
    <lineage>
        <taxon>Bacteria</taxon>
        <taxon>Pseudomonadati</taxon>
        <taxon>Pseudomonadota</taxon>
        <taxon>Gammaproteobacteria</taxon>
        <taxon>Enterobacterales</taxon>
        <taxon>Enterobacteriaceae</taxon>
        <taxon>Citrobacter</taxon>
        <taxon>Citrobacter freundii complex</taxon>
    </lineage>
</organism>
<comment type="caution">
    <text evidence="1">The sequence shown here is derived from an EMBL/GenBank/DDBJ whole genome shotgun (WGS) entry which is preliminary data.</text>
</comment>
<dbReference type="RefSeq" id="WP_174361093.1">
    <property type="nucleotide sequence ID" value="NZ_SUQN01000005.1"/>
</dbReference>
<evidence type="ECO:0000313" key="1">
    <source>
        <dbReference type="EMBL" id="NTZ51068.1"/>
    </source>
</evidence>
<protein>
    <submittedName>
        <fullName evidence="1">Molybdopterin-guanine dinucleotide biosynthesis protein MobC</fullName>
    </submittedName>
</protein>
<reference evidence="1 2" key="1">
    <citation type="submission" date="2019-05" db="EMBL/GenBank/DDBJ databases">
        <title>Draft genomes of bacterial isolates retrieved from different Forrest soils.</title>
        <authorList>
            <person name="Soares-Castro P."/>
            <person name="Santos P.M."/>
        </authorList>
    </citation>
    <scope>NUCLEOTIDE SEQUENCE [LARGE SCALE GENOMIC DNA]</scope>
    <source>
        <strain evidence="1 2">UMG736</strain>
    </source>
</reference>
<dbReference type="Proteomes" id="UP000729009">
    <property type="component" value="Unassembled WGS sequence"/>
</dbReference>
<dbReference type="EMBL" id="SUQN01000005">
    <property type="protein sequence ID" value="NTZ51068.1"/>
    <property type="molecule type" value="Genomic_DNA"/>
</dbReference>
<dbReference type="NCBIfam" id="NF041423">
    <property type="entry name" value="MobC_subf"/>
    <property type="match status" value="1"/>
</dbReference>
<accession>A0ABD6MAH0</accession>
<dbReference type="AlphaFoldDB" id="A0ABD6MAH0"/>
<proteinExistence type="predicted"/>
<evidence type="ECO:0000313" key="2">
    <source>
        <dbReference type="Proteomes" id="UP000729009"/>
    </source>
</evidence>